<dbReference type="SMART" id="SM00829">
    <property type="entry name" value="PKS_ER"/>
    <property type="match status" value="1"/>
</dbReference>
<dbReference type="KEGG" id="rox:BV494_11325"/>
<dbReference type="InterPro" id="IPR013149">
    <property type="entry name" value="ADH-like_C"/>
</dbReference>
<dbReference type="RefSeq" id="WP_104922971.1">
    <property type="nucleotide sequence ID" value="NZ_CP019062.1"/>
</dbReference>
<dbReference type="PANTHER" id="PTHR48106:SF13">
    <property type="entry name" value="QUINONE OXIDOREDUCTASE-RELATED"/>
    <property type="match status" value="1"/>
</dbReference>
<dbReference type="EMBL" id="CP019062">
    <property type="protein sequence ID" value="AVF35481.1"/>
    <property type="molecule type" value="Genomic_DNA"/>
</dbReference>
<dbReference type="GO" id="GO:0070402">
    <property type="term" value="F:NADPH binding"/>
    <property type="evidence" value="ECO:0007669"/>
    <property type="project" value="TreeGrafter"/>
</dbReference>
<dbReference type="Gene3D" id="3.40.50.720">
    <property type="entry name" value="NAD(P)-binding Rossmann-like Domain"/>
    <property type="match status" value="1"/>
</dbReference>
<dbReference type="InterPro" id="IPR013154">
    <property type="entry name" value="ADH-like_N"/>
</dbReference>
<dbReference type="PANTHER" id="PTHR48106">
    <property type="entry name" value="QUINONE OXIDOREDUCTASE PIG3-RELATED"/>
    <property type="match status" value="1"/>
</dbReference>
<reference evidence="5" key="1">
    <citation type="submission" date="2017-01" db="EMBL/GenBank/DDBJ databases">
        <title>Genome sequence of Rouxiella sp. ERMR1:05.</title>
        <authorList>
            <person name="Kumar R."/>
            <person name="Singh D."/>
            <person name="Kumar S."/>
        </authorList>
    </citation>
    <scope>NUCLEOTIDE SEQUENCE [LARGE SCALE GENOMIC DNA]</scope>
    <source>
        <strain evidence="5">ERMR1:05</strain>
    </source>
</reference>
<evidence type="ECO:0000313" key="4">
    <source>
        <dbReference type="EMBL" id="AVF35481.1"/>
    </source>
</evidence>
<name>A0A2L1URA3_9GAMM</name>
<evidence type="ECO:0000313" key="5">
    <source>
        <dbReference type="Proteomes" id="UP000239197"/>
    </source>
</evidence>
<dbReference type="GO" id="GO:0035925">
    <property type="term" value="F:mRNA 3'-UTR AU-rich region binding"/>
    <property type="evidence" value="ECO:0007669"/>
    <property type="project" value="TreeGrafter"/>
</dbReference>
<accession>A0A2L1URA3</accession>
<dbReference type="InterPro" id="IPR011032">
    <property type="entry name" value="GroES-like_sf"/>
</dbReference>
<dbReference type="AlphaFoldDB" id="A0A2L1URA3"/>
<evidence type="ECO:0000259" key="3">
    <source>
        <dbReference type="SMART" id="SM00829"/>
    </source>
</evidence>
<dbReference type="GO" id="GO:0003960">
    <property type="term" value="F:quinone reductase (NADPH) activity"/>
    <property type="evidence" value="ECO:0007669"/>
    <property type="project" value="InterPro"/>
</dbReference>
<dbReference type="SUPFAM" id="SSF51735">
    <property type="entry name" value="NAD(P)-binding Rossmann-fold domains"/>
    <property type="match status" value="1"/>
</dbReference>
<feature type="domain" description="Enoyl reductase (ER)" evidence="3">
    <location>
        <begin position="10"/>
        <end position="317"/>
    </location>
</feature>
<gene>
    <name evidence="4" type="ORF">BV494_11325</name>
</gene>
<dbReference type="Pfam" id="PF00107">
    <property type="entry name" value="ADH_zinc_N"/>
    <property type="match status" value="1"/>
</dbReference>
<dbReference type="InterPro" id="IPR036291">
    <property type="entry name" value="NAD(P)-bd_dom_sf"/>
</dbReference>
<organism evidence="4 5">
    <name type="scientific">Rahnella sikkimica</name>
    <dbReference type="NCBI Taxonomy" id="1805933"/>
    <lineage>
        <taxon>Bacteria</taxon>
        <taxon>Pseudomonadati</taxon>
        <taxon>Pseudomonadota</taxon>
        <taxon>Gammaproteobacteria</taxon>
        <taxon>Enterobacterales</taxon>
        <taxon>Yersiniaceae</taxon>
        <taxon>Rahnella</taxon>
    </lineage>
</organism>
<protein>
    <submittedName>
        <fullName evidence="4">Alcohol dehydrogenase</fullName>
    </submittedName>
</protein>
<dbReference type="Gene3D" id="3.90.180.10">
    <property type="entry name" value="Medium-chain alcohol dehydrogenases, catalytic domain"/>
    <property type="match status" value="1"/>
</dbReference>
<dbReference type="CDD" id="cd05286">
    <property type="entry name" value="QOR2"/>
    <property type="match status" value="1"/>
</dbReference>
<dbReference type="SUPFAM" id="SSF50129">
    <property type="entry name" value="GroES-like"/>
    <property type="match status" value="1"/>
</dbReference>
<keyword evidence="2" id="KW-0560">Oxidoreductase</keyword>
<dbReference type="OrthoDB" id="9780520at2"/>
<evidence type="ECO:0000256" key="2">
    <source>
        <dbReference type="ARBA" id="ARBA00023002"/>
    </source>
</evidence>
<dbReference type="Proteomes" id="UP000239197">
    <property type="component" value="Chromosome"/>
</dbReference>
<dbReference type="GO" id="GO:0005829">
    <property type="term" value="C:cytosol"/>
    <property type="evidence" value="ECO:0007669"/>
    <property type="project" value="TreeGrafter"/>
</dbReference>
<evidence type="ECO:0000256" key="1">
    <source>
        <dbReference type="ARBA" id="ARBA00022857"/>
    </source>
</evidence>
<proteinExistence type="predicted"/>
<keyword evidence="1" id="KW-0521">NADP</keyword>
<keyword evidence="5" id="KW-1185">Reference proteome</keyword>
<dbReference type="InterPro" id="IPR047618">
    <property type="entry name" value="QOR-like"/>
</dbReference>
<sequence length="319" mass="33929">MKALVFENAGSADVLHMHEAADPVPASGELLVAVTAAGLNFADIYRRQGRYPLAGTSPYIAGYEGAGRVMAVGENVTDWKIGDRVGFADVPLAHASHIRVPVAHAIRLPEWLSETDAAAVLLQGLTADYLLHDVLPLRAGMHVAVLAAAGGVGRLLLQMLKHQGIHAFAVASSQEKQNACLELGASAAADYETWPEQVRLWQSAGCDVVFDSVGTTLTQSLDSLKDGGRVVLFGMSGGALSELDPTRLQLSSHGILGADLWTYLTSAHERQRRADRLFALIKEGSVVLPPVTQFALSSGAQAHRLLETRSFSGKIVLVP</sequence>
<dbReference type="Pfam" id="PF08240">
    <property type="entry name" value="ADH_N"/>
    <property type="match status" value="1"/>
</dbReference>
<dbReference type="InterPro" id="IPR020843">
    <property type="entry name" value="ER"/>
</dbReference>